<feature type="domain" description="Histidine kinase" evidence="15">
    <location>
        <begin position="267"/>
        <end position="473"/>
    </location>
</feature>
<dbReference type="EMBL" id="HF563609">
    <property type="protein sequence ID" value="CCP25545.1"/>
    <property type="molecule type" value="Genomic_DNA"/>
</dbReference>
<dbReference type="SMART" id="SM00304">
    <property type="entry name" value="HAMP"/>
    <property type="match status" value="1"/>
</dbReference>
<gene>
    <name evidence="17" type="primary">cssS</name>
    <name evidence="17" type="ordered locus">TEPIRE1_0833</name>
</gene>
<evidence type="ECO:0000259" key="16">
    <source>
        <dbReference type="PROSITE" id="PS50885"/>
    </source>
</evidence>
<dbReference type="SUPFAM" id="SSF158472">
    <property type="entry name" value="HAMP domain-like"/>
    <property type="match status" value="1"/>
</dbReference>
<dbReference type="KEGG" id="tep:TepRe1_0769"/>
<dbReference type="GO" id="GO:0000155">
    <property type="term" value="F:phosphorelay sensor kinase activity"/>
    <property type="evidence" value="ECO:0007669"/>
    <property type="project" value="InterPro"/>
</dbReference>
<keyword evidence="18" id="KW-1185">Reference proteome</keyword>
<dbReference type="GO" id="GO:0005886">
    <property type="term" value="C:plasma membrane"/>
    <property type="evidence" value="ECO:0007669"/>
    <property type="project" value="UniProtKB-SubCell"/>
</dbReference>
<dbReference type="Proteomes" id="UP000010802">
    <property type="component" value="Chromosome"/>
</dbReference>
<evidence type="ECO:0000256" key="9">
    <source>
        <dbReference type="ARBA" id="ARBA00022777"/>
    </source>
</evidence>
<evidence type="ECO:0000256" key="12">
    <source>
        <dbReference type="ARBA" id="ARBA00023012"/>
    </source>
</evidence>
<evidence type="ECO:0000313" key="17">
    <source>
        <dbReference type="EMBL" id="CCP25545.1"/>
    </source>
</evidence>
<dbReference type="InterPro" id="IPR003594">
    <property type="entry name" value="HATPase_dom"/>
</dbReference>
<dbReference type="RefSeq" id="WP_013777877.1">
    <property type="nucleotide sequence ID" value="NC_015519.1"/>
</dbReference>
<evidence type="ECO:0000256" key="2">
    <source>
        <dbReference type="ARBA" id="ARBA00004651"/>
    </source>
</evidence>
<dbReference type="InterPro" id="IPR036890">
    <property type="entry name" value="HATPase_C_sf"/>
</dbReference>
<dbReference type="PROSITE" id="PS50885">
    <property type="entry name" value="HAMP"/>
    <property type="match status" value="1"/>
</dbReference>
<dbReference type="InterPro" id="IPR036097">
    <property type="entry name" value="HisK_dim/P_sf"/>
</dbReference>
<keyword evidence="10" id="KW-0067">ATP-binding</keyword>
<dbReference type="Gene3D" id="6.10.340.10">
    <property type="match status" value="1"/>
</dbReference>
<dbReference type="PANTHER" id="PTHR45528">
    <property type="entry name" value="SENSOR HISTIDINE KINASE CPXA"/>
    <property type="match status" value="1"/>
</dbReference>
<evidence type="ECO:0000256" key="7">
    <source>
        <dbReference type="ARBA" id="ARBA00022692"/>
    </source>
</evidence>
<keyword evidence="8" id="KW-0547">Nucleotide-binding</keyword>
<evidence type="ECO:0000256" key="3">
    <source>
        <dbReference type="ARBA" id="ARBA00012438"/>
    </source>
</evidence>
<dbReference type="CDD" id="cd06225">
    <property type="entry name" value="HAMP"/>
    <property type="match status" value="1"/>
</dbReference>
<accession>F4LWX6</accession>
<dbReference type="eggNOG" id="COG2205">
    <property type="taxonomic scope" value="Bacteria"/>
</dbReference>
<evidence type="ECO:0000256" key="13">
    <source>
        <dbReference type="ARBA" id="ARBA00023136"/>
    </source>
</evidence>
<evidence type="ECO:0000256" key="1">
    <source>
        <dbReference type="ARBA" id="ARBA00000085"/>
    </source>
</evidence>
<dbReference type="AlphaFoldDB" id="F4LWX6"/>
<dbReference type="HOGENOM" id="CLU_000445_89_6_9"/>
<keyword evidence="11 14" id="KW-1133">Transmembrane helix</keyword>
<keyword evidence="13 14" id="KW-0472">Membrane</keyword>
<dbReference type="PANTHER" id="PTHR45528:SF1">
    <property type="entry name" value="SENSOR HISTIDINE KINASE CPXA"/>
    <property type="match status" value="1"/>
</dbReference>
<dbReference type="PRINTS" id="PR00344">
    <property type="entry name" value="BCTRLSENSOR"/>
</dbReference>
<proteinExistence type="predicted"/>
<protein>
    <recommendedName>
        <fullName evidence="3">histidine kinase</fullName>
        <ecNumber evidence="3">2.7.13.3</ecNumber>
    </recommendedName>
</protein>
<dbReference type="FunFam" id="1.10.287.130:FF:000001">
    <property type="entry name" value="Two-component sensor histidine kinase"/>
    <property type="match status" value="1"/>
</dbReference>
<dbReference type="SMART" id="SM00387">
    <property type="entry name" value="HATPase_c"/>
    <property type="match status" value="1"/>
</dbReference>
<dbReference type="Gene3D" id="3.30.565.10">
    <property type="entry name" value="Histidine kinase-like ATPase, C-terminal domain"/>
    <property type="match status" value="1"/>
</dbReference>
<dbReference type="SUPFAM" id="SSF55874">
    <property type="entry name" value="ATPase domain of HSP90 chaperone/DNA topoisomerase II/histidine kinase"/>
    <property type="match status" value="1"/>
</dbReference>
<dbReference type="PROSITE" id="PS50109">
    <property type="entry name" value="HIS_KIN"/>
    <property type="match status" value="1"/>
</dbReference>
<dbReference type="InterPro" id="IPR004358">
    <property type="entry name" value="Sig_transdc_His_kin-like_C"/>
</dbReference>
<feature type="transmembrane region" description="Helical" evidence="14">
    <location>
        <begin position="6"/>
        <end position="29"/>
    </location>
</feature>
<evidence type="ECO:0000256" key="6">
    <source>
        <dbReference type="ARBA" id="ARBA00022679"/>
    </source>
</evidence>
<name>F4LWX6_TEPAE</name>
<dbReference type="Pfam" id="PF00512">
    <property type="entry name" value="HisKA"/>
    <property type="match status" value="1"/>
</dbReference>
<dbReference type="KEGG" id="tae:TepiRe1_0833"/>
<evidence type="ECO:0000259" key="15">
    <source>
        <dbReference type="PROSITE" id="PS50109"/>
    </source>
</evidence>
<dbReference type="OrthoDB" id="9780718at2"/>
<accession>L0RX43</accession>
<dbReference type="Pfam" id="PF00672">
    <property type="entry name" value="HAMP"/>
    <property type="match status" value="1"/>
</dbReference>
<evidence type="ECO:0000256" key="8">
    <source>
        <dbReference type="ARBA" id="ARBA00022741"/>
    </source>
</evidence>
<dbReference type="PATRIC" id="fig|1209989.3.peg.923"/>
<feature type="domain" description="HAMP" evidence="16">
    <location>
        <begin position="207"/>
        <end position="259"/>
    </location>
</feature>
<evidence type="ECO:0000313" key="18">
    <source>
        <dbReference type="Proteomes" id="UP000010802"/>
    </source>
</evidence>
<feature type="transmembrane region" description="Helical" evidence="14">
    <location>
        <begin position="189"/>
        <end position="209"/>
    </location>
</feature>
<sequence length="473" mass="54793">MKNLPLSLQIWLVFAVITLCISILLCILLPMTLRDFFTKEIYATIESAQVMILDRFANEISRETWESGSILNRRPPEDIRTVNHFIILKKDQVIISPGISMPLPPSDLSDVRIKHPGFMPPQELSEKILNEIKNQTKDSQRYSAQVGDRKMFYVATKGKVLGDDVYLISYMWDTYREDLVKTLFKRLSAIMGLAFILSWLPSLGLARYLTRPLVTLEKRVEKLADRDWQEPIKLERNDEIGRLGKSVEQLRQQLVLQDEAQQSFLQNISHELKTPVMVIQSYIQAIKDGIFPKGDLNRTLQVIEEESDRLQKLIHNLLYLTKLDYLATHKPTREIFEIDKLLKHVVERLRWHRKELDWSLKLSPIKINGDIEQWRVVLENLLDNQIRYANSKIDIDLTSENETSAMLHIYNDGPSIEPEIMETLFQKYNKGYKGKSGLGLAIVNRIVSLHGGKIRVENEKNGVSFYILVPKVT</sequence>
<evidence type="ECO:0000256" key="11">
    <source>
        <dbReference type="ARBA" id="ARBA00022989"/>
    </source>
</evidence>
<evidence type="ECO:0000256" key="10">
    <source>
        <dbReference type="ARBA" id="ARBA00022840"/>
    </source>
</evidence>
<dbReference type="CDD" id="cd00075">
    <property type="entry name" value="HATPase"/>
    <property type="match status" value="1"/>
</dbReference>
<organism evidence="17 18">
    <name type="scientific">Tepidanaerobacter acetatoxydans (strain DSM 21804 / JCM 16047 / Re1)</name>
    <dbReference type="NCBI Taxonomy" id="1209989"/>
    <lineage>
        <taxon>Bacteria</taxon>
        <taxon>Bacillati</taxon>
        <taxon>Bacillota</taxon>
        <taxon>Clostridia</taxon>
        <taxon>Thermosediminibacterales</taxon>
        <taxon>Tepidanaerobacteraceae</taxon>
        <taxon>Tepidanaerobacter</taxon>
    </lineage>
</organism>
<keyword evidence="9 17" id="KW-0418">Kinase</keyword>
<dbReference type="InterPro" id="IPR050398">
    <property type="entry name" value="HssS/ArlS-like"/>
</dbReference>
<dbReference type="SUPFAM" id="SSF47384">
    <property type="entry name" value="Homodimeric domain of signal transducing histidine kinase"/>
    <property type="match status" value="1"/>
</dbReference>
<keyword evidence="4" id="KW-1003">Cell membrane</keyword>
<keyword evidence="6 17" id="KW-0808">Transferase</keyword>
<comment type="catalytic activity">
    <reaction evidence="1">
        <text>ATP + protein L-histidine = ADP + protein N-phospho-L-histidine.</text>
        <dbReference type="EC" id="2.7.13.3"/>
    </reaction>
</comment>
<keyword evidence="7 14" id="KW-0812">Transmembrane</keyword>
<keyword evidence="5" id="KW-0597">Phosphoprotein</keyword>
<dbReference type="Pfam" id="PF02518">
    <property type="entry name" value="HATPase_c"/>
    <property type="match status" value="1"/>
</dbReference>
<evidence type="ECO:0000256" key="4">
    <source>
        <dbReference type="ARBA" id="ARBA00022475"/>
    </source>
</evidence>
<dbReference type="Gene3D" id="1.10.287.130">
    <property type="match status" value="1"/>
</dbReference>
<keyword evidence="12" id="KW-0902">Two-component regulatory system</keyword>
<dbReference type="InterPro" id="IPR003660">
    <property type="entry name" value="HAMP_dom"/>
</dbReference>
<dbReference type="STRING" id="1209989.TepRe1_0769"/>
<evidence type="ECO:0000256" key="14">
    <source>
        <dbReference type="SAM" id="Phobius"/>
    </source>
</evidence>
<dbReference type="InterPro" id="IPR005467">
    <property type="entry name" value="His_kinase_dom"/>
</dbReference>
<dbReference type="CDD" id="cd00082">
    <property type="entry name" value="HisKA"/>
    <property type="match status" value="1"/>
</dbReference>
<dbReference type="EC" id="2.7.13.3" evidence="3"/>
<dbReference type="SMART" id="SM00388">
    <property type="entry name" value="HisKA"/>
    <property type="match status" value="1"/>
</dbReference>
<reference evidence="18" key="1">
    <citation type="journal article" date="2013" name="Genome Announc.">
        <title>First genome sequence of a syntrophic acetate-oxidizing bacterium, Tepidanaerobacter acetatoxydans strain Re1.</title>
        <authorList>
            <person name="Manzoor S."/>
            <person name="Bongcam-Rudloff E."/>
            <person name="Schnurer A."/>
            <person name="Muller B."/>
        </authorList>
    </citation>
    <scope>NUCLEOTIDE SEQUENCE [LARGE SCALE GENOMIC DNA]</scope>
    <source>
        <strain evidence="18">Re1</strain>
    </source>
</reference>
<dbReference type="GO" id="GO:0005524">
    <property type="term" value="F:ATP binding"/>
    <property type="evidence" value="ECO:0007669"/>
    <property type="project" value="UniProtKB-KW"/>
</dbReference>
<comment type="subcellular location">
    <subcellularLocation>
        <location evidence="2">Cell membrane</location>
        <topology evidence="2">Multi-pass membrane protein</topology>
    </subcellularLocation>
</comment>
<evidence type="ECO:0000256" key="5">
    <source>
        <dbReference type="ARBA" id="ARBA00022553"/>
    </source>
</evidence>
<dbReference type="InterPro" id="IPR003661">
    <property type="entry name" value="HisK_dim/P_dom"/>
</dbReference>